<name>A0A561DXL9_9BACI</name>
<keyword evidence="2" id="KW-1185">Reference proteome</keyword>
<evidence type="ECO:0000313" key="1">
    <source>
        <dbReference type="EMBL" id="TWE08115.1"/>
    </source>
</evidence>
<dbReference type="EMBL" id="VIVN01000001">
    <property type="protein sequence ID" value="TWE08115.1"/>
    <property type="molecule type" value="Genomic_DNA"/>
</dbReference>
<accession>A0A561DXL9</accession>
<comment type="caution">
    <text evidence="1">The sequence shown here is derived from an EMBL/GenBank/DDBJ whole genome shotgun (WGS) entry which is preliminary data.</text>
</comment>
<reference evidence="1 2" key="1">
    <citation type="submission" date="2019-06" db="EMBL/GenBank/DDBJ databases">
        <title>Sorghum-associated microbial communities from plants grown in Nebraska, USA.</title>
        <authorList>
            <person name="Schachtman D."/>
        </authorList>
    </citation>
    <scope>NUCLEOTIDE SEQUENCE [LARGE SCALE GENOMIC DNA]</scope>
    <source>
        <strain evidence="1 2">2482</strain>
    </source>
</reference>
<dbReference type="Proteomes" id="UP000319671">
    <property type="component" value="Unassembled WGS sequence"/>
</dbReference>
<organism evidence="1 2">
    <name type="scientific">Neobacillus bataviensis</name>
    <dbReference type="NCBI Taxonomy" id="220685"/>
    <lineage>
        <taxon>Bacteria</taxon>
        <taxon>Bacillati</taxon>
        <taxon>Bacillota</taxon>
        <taxon>Bacilli</taxon>
        <taxon>Bacillales</taxon>
        <taxon>Bacillaceae</taxon>
        <taxon>Neobacillus</taxon>
    </lineage>
</organism>
<evidence type="ECO:0000313" key="2">
    <source>
        <dbReference type="Proteomes" id="UP000319671"/>
    </source>
</evidence>
<dbReference type="AlphaFoldDB" id="A0A561DXL9"/>
<proteinExistence type="predicted"/>
<gene>
    <name evidence="1" type="ORF">FB550_101129</name>
</gene>
<sequence>MFVKQRIALFTLKTNNLTPFFHPKNDFFDDVVHTLLNNQSYFI</sequence>
<protein>
    <submittedName>
        <fullName evidence="1">Uncharacterized protein</fullName>
    </submittedName>
</protein>